<dbReference type="PANTHER" id="PTHR24413">
    <property type="entry name" value="SPECKLE-TYPE POZ PROTEIN"/>
    <property type="match status" value="1"/>
</dbReference>
<evidence type="ECO:0000259" key="1">
    <source>
        <dbReference type="PROSITE" id="PS50097"/>
    </source>
</evidence>
<keyword evidence="2" id="KW-1185">Reference proteome</keyword>
<dbReference type="Proteomes" id="UP000035680">
    <property type="component" value="Unassembled WGS sequence"/>
</dbReference>
<sequence>MFDKSLFTDCSAKVRRTTIKVHRGVLATRSPVFYNILNSASRKSQKNIIEIKNFHVEVVKKMLRYIYTEDVSDIEHIASEVLAIAIEYALDKLKEIAIEYLCVDLTIENVYKHFILSEKISSKELRKCC</sequence>
<dbReference type="WBParaSite" id="SVE_0412300.1">
    <property type="protein sequence ID" value="SVE_0412300.1"/>
    <property type="gene ID" value="SVE_0412300"/>
</dbReference>
<dbReference type="PROSITE" id="PS50097">
    <property type="entry name" value="BTB"/>
    <property type="match status" value="1"/>
</dbReference>
<dbReference type="InterPro" id="IPR011333">
    <property type="entry name" value="SKP1/BTB/POZ_sf"/>
</dbReference>
<dbReference type="Pfam" id="PF00651">
    <property type="entry name" value="BTB"/>
    <property type="match status" value="1"/>
</dbReference>
<organism evidence="2 3">
    <name type="scientific">Strongyloides venezuelensis</name>
    <name type="common">Threadworm</name>
    <dbReference type="NCBI Taxonomy" id="75913"/>
    <lineage>
        <taxon>Eukaryota</taxon>
        <taxon>Metazoa</taxon>
        <taxon>Ecdysozoa</taxon>
        <taxon>Nematoda</taxon>
        <taxon>Chromadorea</taxon>
        <taxon>Rhabditida</taxon>
        <taxon>Tylenchina</taxon>
        <taxon>Panagrolaimomorpha</taxon>
        <taxon>Strongyloidoidea</taxon>
        <taxon>Strongyloididae</taxon>
        <taxon>Strongyloides</taxon>
    </lineage>
</organism>
<accession>A0A0K0F5N1</accession>
<dbReference type="Gene3D" id="3.30.710.10">
    <property type="entry name" value="Potassium Channel Kv1.1, Chain A"/>
    <property type="match status" value="1"/>
</dbReference>
<evidence type="ECO:0000313" key="3">
    <source>
        <dbReference type="WBParaSite" id="SVE_0412300.1"/>
    </source>
</evidence>
<dbReference type="SMART" id="SM00225">
    <property type="entry name" value="BTB"/>
    <property type="match status" value="1"/>
</dbReference>
<reference evidence="3" key="2">
    <citation type="submission" date="2015-08" db="UniProtKB">
        <authorList>
            <consortium name="WormBaseParasite"/>
        </authorList>
    </citation>
    <scope>IDENTIFICATION</scope>
</reference>
<dbReference type="SUPFAM" id="SSF54695">
    <property type="entry name" value="POZ domain"/>
    <property type="match status" value="1"/>
</dbReference>
<evidence type="ECO:0000313" key="2">
    <source>
        <dbReference type="Proteomes" id="UP000035680"/>
    </source>
</evidence>
<protein>
    <submittedName>
        <fullName evidence="3">Speckle-type POZ protein-like (inferred by orthology to a human protein)</fullName>
    </submittedName>
</protein>
<feature type="domain" description="BTB" evidence="1">
    <location>
        <begin position="8"/>
        <end position="75"/>
    </location>
</feature>
<dbReference type="STRING" id="75913.A0A0K0F5N1"/>
<reference evidence="2" key="1">
    <citation type="submission" date="2014-07" db="EMBL/GenBank/DDBJ databases">
        <authorList>
            <person name="Martin A.A"/>
            <person name="De Silva N."/>
        </authorList>
    </citation>
    <scope>NUCLEOTIDE SEQUENCE</scope>
</reference>
<proteinExistence type="predicted"/>
<name>A0A0K0F5N1_STRVS</name>
<dbReference type="InterPro" id="IPR000210">
    <property type="entry name" value="BTB/POZ_dom"/>
</dbReference>
<dbReference type="AlphaFoldDB" id="A0A0K0F5N1"/>